<dbReference type="InterPro" id="IPR018934">
    <property type="entry name" value="RIO_dom"/>
</dbReference>
<organism evidence="14 15">
    <name type="scientific">candidate division MSBL1 archaeon SCGC-AAA382F02</name>
    <dbReference type="NCBI Taxonomy" id="1698282"/>
    <lineage>
        <taxon>Archaea</taxon>
        <taxon>Methanobacteriati</taxon>
        <taxon>Methanobacteriota</taxon>
        <taxon>candidate division MSBL1</taxon>
    </lineage>
</organism>
<dbReference type="EC" id="2.7.11.1" evidence="3"/>
<evidence type="ECO:0000256" key="3">
    <source>
        <dbReference type="ARBA" id="ARBA00012513"/>
    </source>
</evidence>
<dbReference type="InterPro" id="IPR015285">
    <property type="entry name" value="RIO2_wHTH_N"/>
</dbReference>
<dbReference type="SMART" id="SM00090">
    <property type="entry name" value="RIO"/>
    <property type="match status" value="1"/>
</dbReference>
<dbReference type="GO" id="GO:0005829">
    <property type="term" value="C:cytosol"/>
    <property type="evidence" value="ECO:0007669"/>
    <property type="project" value="TreeGrafter"/>
</dbReference>
<proteinExistence type="inferred from homology"/>
<sequence length="289" mass="33459">MELQAIKVFQEIEEGDIEFLSDLEKAADRFEWIPDDRLTKISDLPEQDIEYRLSRLNKFNLVTGGMAKYEGYRILPAGYDTLALWNLAQRDILEAFGRALGIGKEADIYDAITPTDERVAVKFNRLGLSFKSLKETRSYSPKHGWIDASKDAARREFQALKKLHPKVEVPEPIAYDRHVLVTSLIEGEELSEVADIDLPEPVLDEILRNVKEAYKTEIIHGDLSEHNILTKPNGEVLIIDWPQWKPADHSEAEELLRRDVKNILKYFRRKFQIDRDLEEVLEEIKENSD</sequence>
<evidence type="ECO:0000256" key="11">
    <source>
        <dbReference type="ARBA" id="ARBA00047899"/>
    </source>
</evidence>
<protein>
    <recommendedName>
        <fullName evidence="3">non-specific serine/threonine protein kinase</fullName>
        <ecNumber evidence="3">2.7.11.1</ecNumber>
    </recommendedName>
</protein>
<reference evidence="14 15" key="1">
    <citation type="journal article" date="2016" name="Sci. Rep.">
        <title>Metabolic traits of an uncultured archaeal lineage -MSBL1- from brine pools of the Red Sea.</title>
        <authorList>
            <person name="Mwirichia R."/>
            <person name="Alam I."/>
            <person name="Rashid M."/>
            <person name="Vinu M."/>
            <person name="Ba-Alawi W."/>
            <person name="Anthony Kamau A."/>
            <person name="Kamanda Ngugi D."/>
            <person name="Goker M."/>
            <person name="Klenk H.P."/>
            <person name="Bajic V."/>
            <person name="Stingl U."/>
        </authorList>
    </citation>
    <scope>NUCLEOTIDE SEQUENCE [LARGE SCALE GENOMIC DNA]</scope>
    <source>
        <strain evidence="14">SCGC-AAA382F02</strain>
    </source>
</reference>
<keyword evidence="6" id="KW-0479">Metal-binding</keyword>
<dbReference type="PANTHER" id="PTHR45852">
    <property type="entry name" value="SER/THR-PROTEIN KINASE RIO2"/>
    <property type="match status" value="1"/>
</dbReference>
<evidence type="ECO:0000256" key="12">
    <source>
        <dbReference type="ARBA" id="ARBA00048679"/>
    </source>
</evidence>
<accession>A0A133VJ40</accession>
<dbReference type="SUPFAM" id="SSF46785">
    <property type="entry name" value="Winged helix' DNA-binding domain"/>
    <property type="match status" value="1"/>
</dbReference>
<evidence type="ECO:0000259" key="13">
    <source>
        <dbReference type="SMART" id="SM00090"/>
    </source>
</evidence>
<dbReference type="InterPro" id="IPR036388">
    <property type="entry name" value="WH-like_DNA-bd_sf"/>
</dbReference>
<keyword evidence="4" id="KW-0723">Serine/threonine-protein kinase</keyword>
<evidence type="ECO:0000256" key="6">
    <source>
        <dbReference type="ARBA" id="ARBA00022723"/>
    </source>
</evidence>
<dbReference type="CDD" id="cd05144">
    <property type="entry name" value="RIO2_C"/>
    <property type="match status" value="1"/>
</dbReference>
<dbReference type="GO" id="GO:0046872">
    <property type="term" value="F:metal ion binding"/>
    <property type="evidence" value="ECO:0007669"/>
    <property type="project" value="UniProtKB-KW"/>
</dbReference>
<keyword evidence="5" id="KW-0808">Transferase</keyword>
<name>A0A133VJ40_9EURY</name>
<keyword evidence="8" id="KW-0418">Kinase</keyword>
<evidence type="ECO:0000256" key="10">
    <source>
        <dbReference type="ARBA" id="ARBA00022842"/>
    </source>
</evidence>
<dbReference type="Proteomes" id="UP000070491">
    <property type="component" value="Unassembled WGS sequence"/>
</dbReference>
<feature type="domain" description="RIO kinase" evidence="13">
    <location>
        <begin position="65"/>
        <end position="286"/>
    </location>
</feature>
<dbReference type="SUPFAM" id="SSF56112">
    <property type="entry name" value="Protein kinase-like (PK-like)"/>
    <property type="match status" value="1"/>
</dbReference>
<dbReference type="InterPro" id="IPR011009">
    <property type="entry name" value="Kinase-like_dom_sf"/>
</dbReference>
<keyword evidence="10" id="KW-0460">Magnesium</keyword>
<dbReference type="GO" id="GO:0004674">
    <property type="term" value="F:protein serine/threonine kinase activity"/>
    <property type="evidence" value="ECO:0007669"/>
    <property type="project" value="UniProtKB-KW"/>
</dbReference>
<dbReference type="GO" id="GO:0030688">
    <property type="term" value="C:preribosome, small subunit precursor"/>
    <property type="evidence" value="ECO:0007669"/>
    <property type="project" value="TreeGrafter"/>
</dbReference>
<evidence type="ECO:0000256" key="2">
    <source>
        <dbReference type="ARBA" id="ARBA00009196"/>
    </source>
</evidence>
<dbReference type="AlphaFoldDB" id="A0A133VJ40"/>
<dbReference type="Gene3D" id="1.10.510.10">
    <property type="entry name" value="Transferase(Phosphotransferase) domain 1"/>
    <property type="match status" value="1"/>
</dbReference>
<dbReference type="Gene3D" id="3.30.200.20">
    <property type="entry name" value="Phosphorylase Kinase, domain 1"/>
    <property type="match status" value="1"/>
</dbReference>
<dbReference type="InterPro" id="IPR036390">
    <property type="entry name" value="WH_DNA-bd_sf"/>
</dbReference>
<dbReference type="EMBL" id="LHYG01000002">
    <property type="protein sequence ID" value="KXB06461.1"/>
    <property type="molecule type" value="Genomic_DNA"/>
</dbReference>
<dbReference type="Gene3D" id="1.10.10.10">
    <property type="entry name" value="Winged helix-like DNA-binding domain superfamily/Winged helix DNA-binding domain"/>
    <property type="match status" value="1"/>
</dbReference>
<keyword evidence="7" id="KW-0547">Nucleotide-binding</keyword>
<comment type="similarity">
    <text evidence="2">Belongs to the protein kinase superfamily. RIO-type Ser/Thr kinase family.</text>
</comment>
<dbReference type="InterPro" id="IPR000687">
    <property type="entry name" value="RIO_kinase"/>
</dbReference>
<comment type="cofactor">
    <cofactor evidence="1">
        <name>Mg(2+)</name>
        <dbReference type="ChEBI" id="CHEBI:18420"/>
    </cofactor>
</comment>
<keyword evidence="9" id="KW-0067">ATP-binding</keyword>
<comment type="catalytic activity">
    <reaction evidence="12">
        <text>L-seryl-[protein] + ATP = O-phospho-L-seryl-[protein] + ADP + H(+)</text>
        <dbReference type="Rhea" id="RHEA:17989"/>
        <dbReference type="Rhea" id="RHEA-COMP:9863"/>
        <dbReference type="Rhea" id="RHEA-COMP:11604"/>
        <dbReference type="ChEBI" id="CHEBI:15378"/>
        <dbReference type="ChEBI" id="CHEBI:29999"/>
        <dbReference type="ChEBI" id="CHEBI:30616"/>
        <dbReference type="ChEBI" id="CHEBI:83421"/>
        <dbReference type="ChEBI" id="CHEBI:456216"/>
        <dbReference type="EC" id="2.7.11.1"/>
    </reaction>
</comment>
<evidence type="ECO:0000313" key="14">
    <source>
        <dbReference type="EMBL" id="KXB06461.1"/>
    </source>
</evidence>
<evidence type="ECO:0000256" key="9">
    <source>
        <dbReference type="ARBA" id="ARBA00022840"/>
    </source>
</evidence>
<dbReference type="GO" id="GO:0005524">
    <property type="term" value="F:ATP binding"/>
    <property type="evidence" value="ECO:0007669"/>
    <property type="project" value="UniProtKB-KW"/>
</dbReference>
<dbReference type="Pfam" id="PF09202">
    <property type="entry name" value="Rio2_N"/>
    <property type="match status" value="1"/>
</dbReference>
<dbReference type="PANTHER" id="PTHR45852:SF1">
    <property type="entry name" value="SERINE_THREONINE-PROTEIN KINASE RIO2"/>
    <property type="match status" value="1"/>
</dbReference>
<gene>
    <name evidence="14" type="ORF">AKJ53_00220</name>
</gene>
<comment type="caution">
    <text evidence="14">The sequence shown here is derived from an EMBL/GenBank/DDBJ whole genome shotgun (WGS) entry which is preliminary data.</text>
</comment>
<dbReference type="InterPro" id="IPR030484">
    <property type="entry name" value="Rio2"/>
</dbReference>
<comment type="catalytic activity">
    <reaction evidence="11">
        <text>L-threonyl-[protein] + ATP = O-phospho-L-threonyl-[protein] + ADP + H(+)</text>
        <dbReference type="Rhea" id="RHEA:46608"/>
        <dbReference type="Rhea" id="RHEA-COMP:11060"/>
        <dbReference type="Rhea" id="RHEA-COMP:11605"/>
        <dbReference type="ChEBI" id="CHEBI:15378"/>
        <dbReference type="ChEBI" id="CHEBI:30013"/>
        <dbReference type="ChEBI" id="CHEBI:30616"/>
        <dbReference type="ChEBI" id="CHEBI:61977"/>
        <dbReference type="ChEBI" id="CHEBI:456216"/>
        <dbReference type="EC" id="2.7.11.1"/>
    </reaction>
</comment>
<evidence type="ECO:0000256" key="1">
    <source>
        <dbReference type="ARBA" id="ARBA00001946"/>
    </source>
</evidence>
<evidence type="ECO:0000256" key="4">
    <source>
        <dbReference type="ARBA" id="ARBA00022527"/>
    </source>
</evidence>
<dbReference type="Pfam" id="PF01163">
    <property type="entry name" value="RIO1"/>
    <property type="match status" value="1"/>
</dbReference>
<evidence type="ECO:0000313" key="15">
    <source>
        <dbReference type="Proteomes" id="UP000070491"/>
    </source>
</evidence>
<evidence type="ECO:0000256" key="8">
    <source>
        <dbReference type="ARBA" id="ARBA00022777"/>
    </source>
</evidence>
<evidence type="ECO:0000256" key="5">
    <source>
        <dbReference type="ARBA" id="ARBA00022679"/>
    </source>
</evidence>
<keyword evidence="15" id="KW-1185">Reference proteome</keyword>
<evidence type="ECO:0000256" key="7">
    <source>
        <dbReference type="ARBA" id="ARBA00022741"/>
    </source>
</evidence>
<dbReference type="GO" id="GO:0030490">
    <property type="term" value="P:maturation of SSU-rRNA"/>
    <property type="evidence" value="ECO:0007669"/>
    <property type="project" value="TreeGrafter"/>
</dbReference>